<name>A0A5B8MM73_9CHLO</name>
<dbReference type="Gene3D" id="1.20.1280.50">
    <property type="match status" value="1"/>
</dbReference>
<organism evidence="2 3">
    <name type="scientific">Chloropicon primus</name>
    <dbReference type="NCBI Taxonomy" id="1764295"/>
    <lineage>
        <taxon>Eukaryota</taxon>
        <taxon>Viridiplantae</taxon>
        <taxon>Chlorophyta</taxon>
        <taxon>Chloropicophyceae</taxon>
        <taxon>Chloropicales</taxon>
        <taxon>Chloropicaceae</taxon>
        <taxon>Chloropicon</taxon>
    </lineage>
</organism>
<sequence>MKAEKKALHEVVEAIKEGDGYRQSITAGDYVQSLRLREGLRSRCTFHEALAELALFVDVAFELCQRGCQRRVVEDVEASVEYIQSEASSLCWGQADLDAIAALKSSVENRLPTKKTKQLSAKLKRVHILVQRRKVEQDLPYLDACVLSRVFAHLDPKTLARCASVCRLWNRLAASNDLWRDLVHRACPHTRDLTVRELKVPEHWREEYLALSTRHPQVFHLSFGLRRGCRRCLSTDWETHAGLATTACDAVMHNVPLSAPTGALLLFLRRIYEKENPMTMGTAHFQFFSQVESVILRLLQEGEEDGESSD</sequence>
<dbReference type="OrthoDB" id="10257471at2759"/>
<dbReference type="PANTHER" id="PTHR47744">
    <property type="entry name" value="OS05G0526300 PROTEIN"/>
    <property type="match status" value="1"/>
</dbReference>
<dbReference type="SMART" id="SM00256">
    <property type="entry name" value="FBOX"/>
    <property type="match status" value="1"/>
</dbReference>
<accession>A0A5B8MM73</accession>
<keyword evidence="3" id="KW-1185">Reference proteome</keyword>
<evidence type="ECO:0000259" key="1">
    <source>
        <dbReference type="PROSITE" id="PS50181"/>
    </source>
</evidence>
<dbReference type="PANTHER" id="PTHR47744:SF1">
    <property type="entry name" value="OS05G0526300 PROTEIN"/>
    <property type="match status" value="1"/>
</dbReference>
<dbReference type="Pfam" id="PF24104">
    <property type="entry name" value="At5g52880_ARM"/>
    <property type="match status" value="1"/>
</dbReference>
<dbReference type="EMBL" id="CP031039">
    <property type="protein sequence ID" value="QDZ21593.1"/>
    <property type="molecule type" value="Genomic_DNA"/>
</dbReference>
<dbReference type="AlphaFoldDB" id="A0A5B8MM73"/>
<dbReference type="SUPFAM" id="SSF81383">
    <property type="entry name" value="F-box domain"/>
    <property type="match status" value="1"/>
</dbReference>
<dbReference type="PROSITE" id="PS50181">
    <property type="entry name" value="FBOX"/>
    <property type="match status" value="1"/>
</dbReference>
<dbReference type="InterPro" id="IPR057039">
    <property type="entry name" value="At5g52880_ARM"/>
</dbReference>
<dbReference type="InterPro" id="IPR001810">
    <property type="entry name" value="F-box_dom"/>
</dbReference>
<protein>
    <recommendedName>
        <fullName evidence="1">F-box domain-containing protein</fullName>
    </recommendedName>
</protein>
<evidence type="ECO:0000313" key="3">
    <source>
        <dbReference type="Proteomes" id="UP000316726"/>
    </source>
</evidence>
<dbReference type="InterPro" id="IPR036047">
    <property type="entry name" value="F-box-like_dom_sf"/>
</dbReference>
<dbReference type="Proteomes" id="UP000316726">
    <property type="component" value="Chromosome 6"/>
</dbReference>
<proteinExistence type="predicted"/>
<gene>
    <name evidence="2" type="ORF">A3770_06p41110</name>
</gene>
<dbReference type="Pfam" id="PF12937">
    <property type="entry name" value="F-box-like"/>
    <property type="match status" value="1"/>
</dbReference>
<feature type="domain" description="F-box" evidence="1">
    <location>
        <begin position="136"/>
        <end position="182"/>
    </location>
</feature>
<evidence type="ECO:0000313" key="2">
    <source>
        <dbReference type="EMBL" id="QDZ21593.1"/>
    </source>
</evidence>
<reference evidence="2 3" key="1">
    <citation type="submission" date="2018-07" db="EMBL/GenBank/DDBJ databases">
        <title>The complete nuclear genome of the prasinophyte Chloropicon primus (CCMP1205).</title>
        <authorList>
            <person name="Pombert J.-F."/>
            <person name="Otis C."/>
            <person name="Turmel M."/>
            <person name="Lemieux C."/>
        </authorList>
    </citation>
    <scope>NUCLEOTIDE SEQUENCE [LARGE SCALE GENOMIC DNA]</scope>
    <source>
        <strain evidence="2 3">CCMP1205</strain>
    </source>
</reference>